<dbReference type="InterPro" id="IPR036291">
    <property type="entry name" value="NAD(P)-bd_dom_sf"/>
</dbReference>
<dbReference type="PANTHER" id="PTHR45458">
    <property type="entry name" value="SHORT-CHAIN DEHYDROGENASE/REDUCTASE SDR"/>
    <property type="match status" value="1"/>
</dbReference>
<dbReference type="SUPFAM" id="SSF51735">
    <property type="entry name" value="NAD(P)-binding Rossmann-fold domains"/>
    <property type="match status" value="1"/>
</dbReference>
<protein>
    <submittedName>
        <fullName evidence="2">LAMI_0C11342g1_1</fullName>
    </submittedName>
</protein>
<proteinExistence type="predicted"/>
<dbReference type="GO" id="GO:0016616">
    <property type="term" value="F:oxidoreductase activity, acting on the CH-OH group of donors, NAD or NADP as acceptor"/>
    <property type="evidence" value="ECO:0007669"/>
    <property type="project" value="TreeGrafter"/>
</dbReference>
<dbReference type="Pfam" id="PF00106">
    <property type="entry name" value="adh_short"/>
    <property type="match status" value="1"/>
</dbReference>
<dbReference type="PANTHER" id="PTHR45458:SF1">
    <property type="entry name" value="SHORT CHAIN DEHYDROGENASE"/>
    <property type="match status" value="1"/>
</dbReference>
<name>A0A1G4J738_9SACH</name>
<organism evidence="2 3">
    <name type="scientific">Lachancea mirantina</name>
    <dbReference type="NCBI Taxonomy" id="1230905"/>
    <lineage>
        <taxon>Eukaryota</taxon>
        <taxon>Fungi</taxon>
        <taxon>Dikarya</taxon>
        <taxon>Ascomycota</taxon>
        <taxon>Saccharomycotina</taxon>
        <taxon>Saccharomycetes</taxon>
        <taxon>Saccharomycetales</taxon>
        <taxon>Saccharomycetaceae</taxon>
        <taxon>Lachancea</taxon>
    </lineage>
</organism>
<accession>A0A1G4J738</accession>
<dbReference type="Proteomes" id="UP000191024">
    <property type="component" value="Chromosome C"/>
</dbReference>
<keyword evidence="3" id="KW-1185">Reference proteome</keyword>
<dbReference type="InterPro" id="IPR002347">
    <property type="entry name" value="SDR_fam"/>
</dbReference>
<dbReference type="InterPro" id="IPR057326">
    <property type="entry name" value="KR_dom"/>
</dbReference>
<dbReference type="OrthoDB" id="4096546at2759"/>
<sequence length="252" mass="26582">MSSTSYLVTGGNRGIGLSLVKELSSDLKNTVVATAREPSAASDLKKWAAEHSNVKIVQLDVSSGESVQNAAKETAKILPDGLDALVSNAGVLKDIGKFLDHPDDLYIEQFDVNTVGPIRLVKAFKPLLDQKETKEVAVVSSLVGSLNVELPAGFSGYGVSKAATNYVVKGLIQELAPEGYSIVAIHPGLVGSDMGADSLVQMGDEVAGQLKKALPLLTTEESAKAIKENVLTDLKSKNAGKFLSYDGSELPW</sequence>
<dbReference type="CDD" id="cd05325">
    <property type="entry name" value="carb_red_sniffer_like_SDR_c"/>
    <property type="match status" value="1"/>
</dbReference>
<dbReference type="AlphaFoldDB" id="A0A1G4J738"/>
<dbReference type="InterPro" id="IPR052184">
    <property type="entry name" value="SDR_enzymes"/>
</dbReference>
<dbReference type="EMBL" id="LT598466">
    <property type="protein sequence ID" value="SCU85458.1"/>
    <property type="molecule type" value="Genomic_DNA"/>
</dbReference>
<evidence type="ECO:0000313" key="2">
    <source>
        <dbReference type="EMBL" id="SCU85458.1"/>
    </source>
</evidence>
<evidence type="ECO:0000259" key="1">
    <source>
        <dbReference type="SMART" id="SM00822"/>
    </source>
</evidence>
<dbReference type="PRINTS" id="PR00081">
    <property type="entry name" value="GDHRDH"/>
</dbReference>
<feature type="domain" description="Ketoreductase" evidence="1">
    <location>
        <begin position="4"/>
        <end position="188"/>
    </location>
</feature>
<dbReference type="SMART" id="SM00822">
    <property type="entry name" value="PKS_KR"/>
    <property type="match status" value="1"/>
</dbReference>
<dbReference type="Gene3D" id="3.40.50.720">
    <property type="entry name" value="NAD(P)-binding Rossmann-like Domain"/>
    <property type="match status" value="1"/>
</dbReference>
<gene>
    <name evidence="2" type="ORF">LAMI_0C11342G</name>
</gene>
<reference evidence="3" key="1">
    <citation type="submission" date="2016-03" db="EMBL/GenBank/DDBJ databases">
        <authorList>
            <person name="Devillers H."/>
        </authorList>
    </citation>
    <scope>NUCLEOTIDE SEQUENCE [LARGE SCALE GENOMIC DNA]</scope>
</reference>
<evidence type="ECO:0000313" key="3">
    <source>
        <dbReference type="Proteomes" id="UP000191024"/>
    </source>
</evidence>